<dbReference type="PANTHER" id="PTHR44943">
    <property type="entry name" value="CELLULOSE SYNTHASE OPERON PROTEIN C"/>
    <property type="match status" value="1"/>
</dbReference>
<keyword evidence="2 3" id="KW-0802">TPR repeat</keyword>
<keyword evidence="1" id="KW-0677">Repeat</keyword>
<dbReference type="InterPro" id="IPR019734">
    <property type="entry name" value="TPR_rpt"/>
</dbReference>
<evidence type="ECO:0000313" key="6">
    <source>
        <dbReference type="Proteomes" id="UP000319783"/>
    </source>
</evidence>
<dbReference type="InterPro" id="IPR011990">
    <property type="entry name" value="TPR-like_helical_dom_sf"/>
</dbReference>
<dbReference type="PROSITE" id="PS50005">
    <property type="entry name" value="TPR"/>
    <property type="match status" value="1"/>
</dbReference>
<name>A0A533QDB3_9BACT</name>
<dbReference type="Proteomes" id="UP000319783">
    <property type="component" value="Unassembled WGS sequence"/>
</dbReference>
<dbReference type="Pfam" id="PF14559">
    <property type="entry name" value="TPR_19"/>
    <property type="match status" value="1"/>
</dbReference>
<reference evidence="5 6" key="1">
    <citation type="submission" date="2019-04" db="EMBL/GenBank/DDBJ databases">
        <title>Genome of a novel bacterium Candidatus Jettenia ecosi reconstructed from metagenome of an anammox bioreactor.</title>
        <authorList>
            <person name="Mardanov A.V."/>
            <person name="Beletsky A.V."/>
            <person name="Ravin N.V."/>
            <person name="Botchkova E.A."/>
            <person name="Litti Y.V."/>
            <person name="Nozhevnikova A.N."/>
        </authorList>
    </citation>
    <scope>NUCLEOTIDE SEQUENCE [LARGE SCALE GENOMIC DNA]</scope>
    <source>
        <strain evidence="5">J2</strain>
    </source>
</reference>
<accession>A0A533QDB3</accession>
<dbReference type="Pfam" id="PF13485">
    <property type="entry name" value="Peptidase_MA_2"/>
    <property type="match status" value="1"/>
</dbReference>
<feature type="domain" description="Peptidase MA-like" evidence="4">
    <location>
        <begin position="155"/>
        <end position="355"/>
    </location>
</feature>
<proteinExistence type="predicted"/>
<evidence type="ECO:0000256" key="1">
    <source>
        <dbReference type="ARBA" id="ARBA00022737"/>
    </source>
</evidence>
<dbReference type="PROSITE" id="PS50293">
    <property type="entry name" value="TPR_REGION"/>
    <property type="match status" value="1"/>
</dbReference>
<comment type="caution">
    <text evidence="5">The sequence shown here is derived from an EMBL/GenBank/DDBJ whole genome shotgun (WGS) entry which is preliminary data.</text>
</comment>
<evidence type="ECO:0000313" key="5">
    <source>
        <dbReference type="EMBL" id="TLD42743.1"/>
    </source>
</evidence>
<dbReference type="SMART" id="SM00028">
    <property type="entry name" value="TPR"/>
    <property type="match status" value="4"/>
</dbReference>
<sequence length="529" mass="60835">MKKICITMVSIAVVLILFEFKAIAQGEKFFDVIDEINYGEECLQTWQIGEAATIASNLLSAAPENPYVRFFAGEVRFYEGNYKESLSFLKDALQEPEIAQRGRAFYDLVDKIYQTTGKFKEIKTEHFLFRYNEDKDAILVDYALETLEKAYHAIGNDLGYFPKEPILVEVFPDAESFCTISTLTKEEIETSGTVAICLFNRVIITSPRLQPRGYQWLDTLTHEYVHYVIMKKTYNRVPIWLHEGIAKYEEERWFEGVSPSLPVSLESLLAEAIEKDYFITFKQMHPSLAKLKKKEDTALAFAEVFTVIDYLFNRGGYPLLITILDSIKEGKSTEDAILSATGVPFDEFEKNWLQDLKQKKFRRVHGIQVLPTRLKESSSLVDDIESVAEIEVKDARRFAILGDLLRREGLHGAAIVEYEKAFRKANNISPQIQNKLAMSYIMDTQYAKAEEILKVALEYYPEYSTTYISLGELYQRKGEYDAAVRILSQANSINPFNPIIHKNLASLYNKLKRKDDAEIELKRLMLVTK</sequence>
<dbReference type="InterPro" id="IPR039568">
    <property type="entry name" value="Peptidase_MA-like_dom"/>
</dbReference>
<feature type="repeat" description="TPR" evidence="3">
    <location>
        <begin position="464"/>
        <end position="497"/>
    </location>
</feature>
<dbReference type="EMBL" id="SULG01000014">
    <property type="protein sequence ID" value="TLD42743.1"/>
    <property type="molecule type" value="Genomic_DNA"/>
</dbReference>
<dbReference type="InterPro" id="IPR051685">
    <property type="entry name" value="Ycf3/AcsC/BcsC/TPR_MFPF"/>
</dbReference>
<dbReference type="Gene3D" id="1.25.40.10">
    <property type="entry name" value="Tetratricopeptide repeat domain"/>
    <property type="match status" value="2"/>
</dbReference>
<evidence type="ECO:0000256" key="2">
    <source>
        <dbReference type="ARBA" id="ARBA00022803"/>
    </source>
</evidence>
<gene>
    <name evidence="5" type="ORF">JETT_0978</name>
</gene>
<dbReference type="SUPFAM" id="SSF48452">
    <property type="entry name" value="TPR-like"/>
    <property type="match status" value="1"/>
</dbReference>
<dbReference type="AlphaFoldDB" id="A0A533QDB3"/>
<organism evidence="5 6">
    <name type="scientific">Candidatus Jettenia ecosi</name>
    <dbReference type="NCBI Taxonomy" id="2494326"/>
    <lineage>
        <taxon>Bacteria</taxon>
        <taxon>Pseudomonadati</taxon>
        <taxon>Planctomycetota</taxon>
        <taxon>Candidatus Brocadiia</taxon>
        <taxon>Candidatus Brocadiales</taxon>
        <taxon>Candidatus Brocadiaceae</taxon>
        <taxon>Candidatus Jettenia</taxon>
    </lineage>
</organism>
<protein>
    <submittedName>
        <fullName evidence="5">TPR domain protein</fullName>
    </submittedName>
</protein>
<dbReference type="PANTHER" id="PTHR44943:SF4">
    <property type="entry name" value="TPR REPEAT-CONTAINING PROTEIN MJ0798"/>
    <property type="match status" value="1"/>
</dbReference>
<evidence type="ECO:0000256" key="3">
    <source>
        <dbReference type="PROSITE-ProRule" id="PRU00339"/>
    </source>
</evidence>
<evidence type="ECO:0000259" key="4">
    <source>
        <dbReference type="Pfam" id="PF13485"/>
    </source>
</evidence>